<reference evidence="3" key="1">
    <citation type="journal article" date="2019" name="Int. J. Syst. Evol. Microbiol.">
        <title>The Global Catalogue of Microorganisms (GCM) 10K type strain sequencing project: providing services to taxonomists for standard genome sequencing and annotation.</title>
        <authorList>
            <consortium name="The Broad Institute Genomics Platform"/>
            <consortium name="The Broad Institute Genome Sequencing Center for Infectious Disease"/>
            <person name="Wu L."/>
            <person name="Ma J."/>
        </authorList>
    </citation>
    <scope>NUCLEOTIDE SEQUENCE [LARGE SCALE GENOMIC DNA]</scope>
    <source>
        <strain evidence="3">DFY28</strain>
    </source>
</reference>
<dbReference type="SUPFAM" id="SSF54637">
    <property type="entry name" value="Thioesterase/thiol ester dehydrase-isomerase"/>
    <property type="match status" value="1"/>
</dbReference>
<proteinExistence type="predicted"/>
<dbReference type="EMBL" id="JBHSQI010000005">
    <property type="protein sequence ID" value="MFC6154069.1"/>
    <property type="molecule type" value="Genomic_DNA"/>
</dbReference>
<dbReference type="Proteomes" id="UP001596098">
    <property type="component" value="Unassembled WGS sequence"/>
</dbReference>
<feature type="domain" description="FAS1-like dehydratase" evidence="1">
    <location>
        <begin position="7"/>
        <end position="124"/>
    </location>
</feature>
<accession>A0ABW1QWZ6</accession>
<dbReference type="InterPro" id="IPR039569">
    <property type="entry name" value="FAS1-like_DH_region"/>
</dbReference>
<gene>
    <name evidence="2" type="ORF">ACFPWU_10415</name>
</gene>
<name>A0ABW1QWZ6_9ACTN</name>
<evidence type="ECO:0000313" key="2">
    <source>
        <dbReference type="EMBL" id="MFC6154069.1"/>
    </source>
</evidence>
<dbReference type="CDD" id="cd03441">
    <property type="entry name" value="R_hydratase_like"/>
    <property type="match status" value="1"/>
</dbReference>
<dbReference type="Gene3D" id="3.10.129.10">
    <property type="entry name" value="Hotdog Thioesterase"/>
    <property type="match status" value="1"/>
</dbReference>
<keyword evidence="3" id="KW-1185">Reference proteome</keyword>
<dbReference type="InterPro" id="IPR016709">
    <property type="entry name" value="HadA-like"/>
</dbReference>
<dbReference type="PIRSF" id="PIRSF018072">
    <property type="entry name" value="UCP018072"/>
    <property type="match status" value="1"/>
</dbReference>
<comment type="caution">
    <text evidence="2">The sequence shown here is derived from an EMBL/GenBank/DDBJ whole genome shotgun (WGS) entry which is preliminary data.</text>
</comment>
<dbReference type="RefSeq" id="WP_128221728.1">
    <property type="nucleotide sequence ID" value="NZ_CP034929.1"/>
</dbReference>
<dbReference type="Pfam" id="PF13452">
    <property type="entry name" value="FAS1_DH_region"/>
    <property type="match status" value="1"/>
</dbReference>
<evidence type="ECO:0000259" key="1">
    <source>
        <dbReference type="Pfam" id="PF13452"/>
    </source>
</evidence>
<organism evidence="2 3">
    <name type="scientific">Nocardioides yefusunii</name>
    <dbReference type="NCBI Taxonomy" id="2500546"/>
    <lineage>
        <taxon>Bacteria</taxon>
        <taxon>Bacillati</taxon>
        <taxon>Actinomycetota</taxon>
        <taxon>Actinomycetes</taxon>
        <taxon>Propionibacteriales</taxon>
        <taxon>Nocardioidaceae</taxon>
        <taxon>Nocardioides</taxon>
    </lineage>
</organism>
<evidence type="ECO:0000313" key="3">
    <source>
        <dbReference type="Proteomes" id="UP001596098"/>
    </source>
</evidence>
<dbReference type="InterPro" id="IPR029069">
    <property type="entry name" value="HotDog_dom_sf"/>
</dbReference>
<sequence>MPLDQSLVGRTFPATAPHAVTEASVASFAQATGGSGSTPSGDAVPPTYPIVLAFEAMQTFLDAERVELHRIVHGEQRFTYARPVAVGDVLTAQLEVVSLRTIGGNDLIGTSSAVTDADGQLVCTATATLVHRGATDETTHAEPEATA</sequence>
<protein>
    <submittedName>
        <fullName evidence="2">MaoC family dehydratase N-terminal domain-containing protein</fullName>
    </submittedName>
</protein>